<feature type="chain" id="PRO_5009261201" description="DUF6377 domain-containing protein" evidence="3">
    <location>
        <begin position="24"/>
        <end position="543"/>
    </location>
</feature>
<dbReference type="OrthoDB" id="1044679at2"/>
<keyword evidence="1" id="KW-0175">Coiled coil</keyword>
<reference evidence="5 6" key="1">
    <citation type="submission" date="2016-10" db="EMBL/GenBank/DDBJ databases">
        <authorList>
            <person name="de Groot N.N."/>
        </authorList>
    </citation>
    <scope>NUCLEOTIDE SEQUENCE [LARGE SCALE GENOMIC DNA]</scope>
    <source>
        <strain evidence="5 6">MP1X4</strain>
    </source>
</reference>
<evidence type="ECO:0000256" key="2">
    <source>
        <dbReference type="SAM" id="Phobius"/>
    </source>
</evidence>
<feature type="signal peptide" evidence="3">
    <location>
        <begin position="1"/>
        <end position="23"/>
    </location>
</feature>
<feature type="coiled-coil region" evidence="1">
    <location>
        <begin position="366"/>
        <end position="393"/>
    </location>
</feature>
<keyword evidence="6" id="KW-1185">Reference proteome</keyword>
<organism evidence="5 6">
    <name type="scientific">Mucilaginibacter mallensis</name>
    <dbReference type="NCBI Taxonomy" id="652787"/>
    <lineage>
        <taxon>Bacteria</taxon>
        <taxon>Pseudomonadati</taxon>
        <taxon>Bacteroidota</taxon>
        <taxon>Sphingobacteriia</taxon>
        <taxon>Sphingobacteriales</taxon>
        <taxon>Sphingobacteriaceae</taxon>
        <taxon>Mucilaginibacter</taxon>
    </lineage>
</organism>
<dbReference type="InterPro" id="IPR045957">
    <property type="entry name" value="DUF6377"/>
</dbReference>
<dbReference type="AlphaFoldDB" id="A0A1H1THD9"/>
<dbReference type="SUPFAM" id="SSF48452">
    <property type="entry name" value="TPR-like"/>
    <property type="match status" value="1"/>
</dbReference>
<dbReference type="Proteomes" id="UP000199679">
    <property type="component" value="Chromosome I"/>
</dbReference>
<keyword evidence="3" id="KW-0732">Signal</keyword>
<evidence type="ECO:0000256" key="1">
    <source>
        <dbReference type="SAM" id="Coils"/>
    </source>
</evidence>
<protein>
    <recommendedName>
        <fullName evidence="4">DUF6377 domain-containing protein</fullName>
    </recommendedName>
</protein>
<dbReference type="Pfam" id="PF19904">
    <property type="entry name" value="DUF6377"/>
    <property type="match status" value="1"/>
</dbReference>
<dbReference type="EMBL" id="LT629740">
    <property type="protein sequence ID" value="SDS59594.1"/>
    <property type="molecule type" value="Genomic_DNA"/>
</dbReference>
<dbReference type="Gene3D" id="1.25.40.10">
    <property type="entry name" value="Tetratricopeptide repeat domain"/>
    <property type="match status" value="1"/>
</dbReference>
<dbReference type="InterPro" id="IPR011990">
    <property type="entry name" value="TPR-like_helical_dom_sf"/>
</dbReference>
<feature type="transmembrane region" description="Helical" evidence="2">
    <location>
        <begin position="331"/>
        <end position="353"/>
    </location>
</feature>
<dbReference type="RefSeq" id="WP_091370727.1">
    <property type="nucleotide sequence ID" value="NZ_LT629740.1"/>
</dbReference>
<sequence length="543" mass="62437">MKKFIRLLLVINVLVFTAFECSAQSTVDSLLNELNTALANKDVYVARKQQAITKLNAVLSTAKTQKEKYTACDLLYEQYKSFSYDSAYTYAKKLQEGASALKDPVLIASAKMKLAFTLLSSGLFKETLEQLNSINLKPLPVKDKVDYYFLKARSYFDLSDYNRSPDYTAIYNPKGIGCIDSALLICEPGTFNYLELKGLKDLRTGNYDDGKEVYISLLQMPEITPHDFAVNACCLSFIYSVKGDHEKSLELLIKASISDIQSATKETVASYQLADYLYKKGDIKNAYVYIKQAMDDATFYGALHRQVKISSILPIIEAQWINQIEHQKKLLYMYSFIITLLVLFVVIFAVIIFRQLKKLRIADNLIKEANASLQENNLALEELNRNLSTANKIKNEYIGYYFNINSIYIEKLESFQKSIDKKLSSKRYEDAQHAVKSLNLENERHELFYTFDKVFLRLFPDFIKKFNALFNDGEEIHIPEGQLLSTEHRIFALIRMGIHDNDRIAKLLGYSVNTIYSYKNRIKNRSFIANDDFEQHIMQIEAV</sequence>
<proteinExistence type="predicted"/>
<evidence type="ECO:0000259" key="4">
    <source>
        <dbReference type="Pfam" id="PF19904"/>
    </source>
</evidence>
<keyword evidence="2" id="KW-0472">Membrane</keyword>
<evidence type="ECO:0000313" key="6">
    <source>
        <dbReference type="Proteomes" id="UP000199679"/>
    </source>
</evidence>
<evidence type="ECO:0000256" key="3">
    <source>
        <dbReference type="SAM" id="SignalP"/>
    </source>
</evidence>
<name>A0A1H1THD9_MUCMA</name>
<dbReference type="STRING" id="652787.SAMN05216490_1440"/>
<keyword evidence="2" id="KW-0812">Transmembrane</keyword>
<evidence type="ECO:0000313" key="5">
    <source>
        <dbReference type="EMBL" id="SDS59594.1"/>
    </source>
</evidence>
<keyword evidence="2" id="KW-1133">Transmembrane helix</keyword>
<accession>A0A1H1THD9</accession>
<gene>
    <name evidence="5" type="ORF">SAMN05216490_1440</name>
</gene>
<feature type="domain" description="DUF6377" evidence="4">
    <location>
        <begin position="259"/>
        <end position="505"/>
    </location>
</feature>